<evidence type="ECO:0000256" key="5">
    <source>
        <dbReference type="ARBA" id="ARBA00022741"/>
    </source>
</evidence>
<feature type="domain" description="ABC transporter" evidence="9">
    <location>
        <begin position="243"/>
        <end position="495"/>
    </location>
</feature>
<gene>
    <name evidence="10" type="ORF">JOD01_000470</name>
</gene>
<dbReference type="InterPro" id="IPR017871">
    <property type="entry name" value="ABC_transporter-like_CS"/>
</dbReference>
<keyword evidence="11" id="KW-1185">Reference proteome</keyword>
<keyword evidence="7" id="KW-1278">Translocase</keyword>
<name>A0A938XXR6_9BACL</name>
<dbReference type="PANTHER" id="PTHR43790">
    <property type="entry name" value="CARBOHYDRATE TRANSPORT ATP-BINDING PROTEIN MG119-RELATED"/>
    <property type="match status" value="1"/>
</dbReference>
<proteinExistence type="predicted"/>
<dbReference type="InterPro" id="IPR027417">
    <property type="entry name" value="P-loop_NTPase"/>
</dbReference>
<evidence type="ECO:0000256" key="4">
    <source>
        <dbReference type="ARBA" id="ARBA00022737"/>
    </source>
</evidence>
<dbReference type="AlphaFoldDB" id="A0A938XXR6"/>
<evidence type="ECO:0000256" key="1">
    <source>
        <dbReference type="ARBA" id="ARBA00004202"/>
    </source>
</evidence>
<dbReference type="CDD" id="cd03216">
    <property type="entry name" value="ABC_Carb_Monos_I"/>
    <property type="match status" value="1"/>
</dbReference>
<dbReference type="FunFam" id="3.40.50.300:FF:000127">
    <property type="entry name" value="Ribose import ATP-binding protein RbsA"/>
    <property type="match status" value="1"/>
</dbReference>
<dbReference type="InterPro" id="IPR003593">
    <property type="entry name" value="AAA+_ATPase"/>
</dbReference>
<sequence length="500" mass="55416">MNTARLQMNGIVKQFGGIRALKGVDFSLQPGEIHALLGENGAGKSTLMNILGGVLQADEGDIRLDGQAVRIATPADARRLGISFIHQELNLIPDLTVAENLFLGAEWTNRLGWLDARQMQRKTREIMDLLGVELDPQAPVSGLDSSLKQVIEIGKALLKDSTVIIMDEPTTSLTEKEIDNIFQVMHKLKQNGVSLIFISHKLKEVMNICDKYTVLRDGEVAASGMIGDTDEQRLAQELVGRSVQTQSLYRERVLGETVLEVKGLAAKGLADIHFTLRRREILGFTGLAGAGHSELMETLFGYKAKTAGEIKINGQLVQIQQPLHALAHKLGFVPKNRKENGILKDMSILQNFSLAGLKKFVRNGWILETREREHFRHFQKQLQMKAPQPDLPITSLSGGNQQKVILARWLEADADIIVLDQPTQGVDIGAKSEIYQVIMDLAAEGKSFIVVSTEIPEMLKLCDRIVVMYQGRIAHILDRQHATEGRIMLYATGAQSERIS</sequence>
<dbReference type="PANTHER" id="PTHR43790:SF9">
    <property type="entry name" value="GALACTOFURANOSE TRANSPORTER ATP-BINDING PROTEIN YTFR"/>
    <property type="match status" value="1"/>
</dbReference>
<organism evidence="10 11">
    <name type="scientific">Brevibacillus fulvus</name>
    <dbReference type="NCBI Taxonomy" id="1125967"/>
    <lineage>
        <taxon>Bacteria</taxon>
        <taxon>Bacillati</taxon>
        <taxon>Bacillota</taxon>
        <taxon>Bacilli</taxon>
        <taxon>Bacillales</taxon>
        <taxon>Paenibacillaceae</taxon>
        <taxon>Brevibacillus</taxon>
    </lineage>
</organism>
<protein>
    <submittedName>
        <fullName evidence="10">Ribose transport system ATP-binding protein</fullName>
    </submittedName>
</protein>
<evidence type="ECO:0000313" key="10">
    <source>
        <dbReference type="EMBL" id="MBM7588884.1"/>
    </source>
</evidence>
<evidence type="ECO:0000259" key="9">
    <source>
        <dbReference type="PROSITE" id="PS50893"/>
    </source>
</evidence>
<evidence type="ECO:0000256" key="8">
    <source>
        <dbReference type="ARBA" id="ARBA00023136"/>
    </source>
</evidence>
<evidence type="ECO:0000256" key="3">
    <source>
        <dbReference type="ARBA" id="ARBA00022475"/>
    </source>
</evidence>
<dbReference type="PROSITE" id="PS50893">
    <property type="entry name" value="ABC_TRANSPORTER_2"/>
    <property type="match status" value="2"/>
</dbReference>
<comment type="caution">
    <text evidence="10">The sequence shown here is derived from an EMBL/GenBank/DDBJ whole genome shotgun (WGS) entry which is preliminary data.</text>
</comment>
<evidence type="ECO:0000256" key="6">
    <source>
        <dbReference type="ARBA" id="ARBA00022840"/>
    </source>
</evidence>
<dbReference type="InterPro" id="IPR003439">
    <property type="entry name" value="ABC_transporter-like_ATP-bd"/>
</dbReference>
<dbReference type="GO" id="GO:0005886">
    <property type="term" value="C:plasma membrane"/>
    <property type="evidence" value="ECO:0007669"/>
    <property type="project" value="UniProtKB-SubCell"/>
</dbReference>
<dbReference type="CDD" id="cd03215">
    <property type="entry name" value="ABC_Carb_Monos_II"/>
    <property type="match status" value="1"/>
</dbReference>
<dbReference type="PROSITE" id="PS00211">
    <property type="entry name" value="ABC_TRANSPORTER_1"/>
    <property type="match status" value="1"/>
</dbReference>
<dbReference type="GO" id="GO:0005524">
    <property type="term" value="F:ATP binding"/>
    <property type="evidence" value="ECO:0007669"/>
    <property type="project" value="UniProtKB-KW"/>
</dbReference>
<evidence type="ECO:0000313" key="11">
    <source>
        <dbReference type="Proteomes" id="UP000717624"/>
    </source>
</evidence>
<evidence type="ECO:0000256" key="7">
    <source>
        <dbReference type="ARBA" id="ARBA00022967"/>
    </source>
</evidence>
<evidence type="ECO:0000256" key="2">
    <source>
        <dbReference type="ARBA" id="ARBA00022448"/>
    </source>
</evidence>
<feature type="domain" description="ABC transporter" evidence="9">
    <location>
        <begin position="6"/>
        <end position="242"/>
    </location>
</feature>
<dbReference type="Proteomes" id="UP000717624">
    <property type="component" value="Unassembled WGS sequence"/>
</dbReference>
<keyword evidence="3" id="KW-1003">Cell membrane</keyword>
<dbReference type="SMART" id="SM00382">
    <property type="entry name" value="AAA"/>
    <property type="match status" value="2"/>
</dbReference>
<keyword evidence="2" id="KW-0813">Transport</keyword>
<dbReference type="SUPFAM" id="SSF52540">
    <property type="entry name" value="P-loop containing nucleoside triphosphate hydrolases"/>
    <property type="match status" value="2"/>
</dbReference>
<keyword evidence="8" id="KW-0472">Membrane</keyword>
<keyword evidence="5" id="KW-0547">Nucleotide-binding</keyword>
<dbReference type="Gene3D" id="3.40.50.300">
    <property type="entry name" value="P-loop containing nucleotide triphosphate hydrolases"/>
    <property type="match status" value="2"/>
</dbReference>
<dbReference type="GO" id="GO:0016887">
    <property type="term" value="F:ATP hydrolysis activity"/>
    <property type="evidence" value="ECO:0007669"/>
    <property type="project" value="InterPro"/>
</dbReference>
<keyword evidence="6 10" id="KW-0067">ATP-binding</keyword>
<comment type="subcellular location">
    <subcellularLocation>
        <location evidence="1">Cell membrane</location>
        <topology evidence="1">Peripheral membrane protein</topology>
    </subcellularLocation>
</comment>
<dbReference type="Pfam" id="PF00005">
    <property type="entry name" value="ABC_tran"/>
    <property type="match status" value="2"/>
</dbReference>
<dbReference type="EMBL" id="JAFBEB010000001">
    <property type="protein sequence ID" value="MBM7588884.1"/>
    <property type="molecule type" value="Genomic_DNA"/>
</dbReference>
<accession>A0A938XXR6</accession>
<dbReference type="InterPro" id="IPR050107">
    <property type="entry name" value="ABC_carbohydrate_import_ATPase"/>
</dbReference>
<reference evidence="10" key="1">
    <citation type="submission" date="2021-01" db="EMBL/GenBank/DDBJ databases">
        <title>Genomic Encyclopedia of Type Strains, Phase IV (KMG-IV): sequencing the most valuable type-strain genomes for metagenomic binning, comparative biology and taxonomic classification.</title>
        <authorList>
            <person name="Goeker M."/>
        </authorList>
    </citation>
    <scope>NUCLEOTIDE SEQUENCE</scope>
    <source>
        <strain evidence="10">DSM 25523</strain>
    </source>
</reference>
<keyword evidence="4" id="KW-0677">Repeat</keyword>